<keyword evidence="1" id="KW-1133">Transmembrane helix</keyword>
<feature type="transmembrane region" description="Helical" evidence="1">
    <location>
        <begin position="43"/>
        <end position="65"/>
    </location>
</feature>
<accession>A0ABY5S9A1</accession>
<feature type="transmembrane region" description="Helical" evidence="1">
    <location>
        <begin position="144"/>
        <end position="165"/>
    </location>
</feature>
<keyword evidence="1" id="KW-0472">Membrane</keyword>
<dbReference type="RefSeq" id="WP_258386555.1">
    <property type="nucleotide sequence ID" value="NZ_CP091430.1"/>
</dbReference>
<organism evidence="2 3">
    <name type="scientific">Paenibacillus spongiae</name>
    <dbReference type="NCBI Taxonomy" id="2909671"/>
    <lineage>
        <taxon>Bacteria</taxon>
        <taxon>Bacillati</taxon>
        <taxon>Bacillota</taxon>
        <taxon>Bacilli</taxon>
        <taxon>Bacillales</taxon>
        <taxon>Paenibacillaceae</taxon>
        <taxon>Paenibacillus</taxon>
    </lineage>
</organism>
<dbReference type="Proteomes" id="UP001057877">
    <property type="component" value="Chromosome"/>
</dbReference>
<protein>
    <submittedName>
        <fullName evidence="2">Permease prefix domain 1-containing protein</fullName>
    </submittedName>
</protein>
<sequence length="213" mass="24218">MHLFRKAFSLGDIKYSWMLILSILICGAFFYADRMDQPDDRLWLSVGYGASFGLAILWSVMNYIGHIRINAMYRKQNDIGAYVEQLAMSDEDKLELRNYLEDYTEDLMTRGKSREQATAEAISQFKVKELLSLSKNTSLFQLHAHCYLFGWAAVACAALVLLVVLDGALGSNAVLVLILETIFIVYGASLFLLFLVYKLLDAWIHQKMYGNLS</sequence>
<keyword evidence="3" id="KW-1185">Reference proteome</keyword>
<feature type="transmembrane region" description="Helical" evidence="1">
    <location>
        <begin position="177"/>
        <end position="200"/>
    </location>
</feature>
<keyword evidence="1" id="KW-0812">Transmembrane</keyword>
<reference evidence="2" key="1">
    <citation type="submission" date="2022-01" db="EMBL/GenBank/DDBJ databases">
        <title>Paenibacillus spongiae sp. nov., isolated from marine sponge.</title>
        <authorList>
            <person name="Li Z."/>
            <person name="Zhang M."/>
        </authorList>
    </citation>
    <scope>NUCLEOTIDE SEQUENCE</scope>
    <source>
        <strain evidence="2">PHS-Z3</strain>
    </source>
</reference>
<gene>
    <name evidence="2" type="ORF">L1F29_00940</name>
</gene>
<evidence type="ECO:0000313" key="2">
    <source>
        <dbReference type="EMBL" id="UVI30491.1"/>
    </source>
</evidence>
<feature type="transmembrane region" description="Helical" evidence="1">
    <location>
        <begin position="12"/>
        <end position="31"/>
    </location>
</feature>
<evidence type="ECO:0000313" key="3">
    <source>
        <dbReference type="Proteomes" id="UP001057877"/>
    </source>
</evidence>
<dbReference type="NCBIfam" id="NF038403">
    <property type="entry name" value="perm_prefix_1"/>
    <property type="match status" value="1"/>
</dbReference>
<evidence type="ECO:0000256" key="1">
    <source>
        <dbReference type="SAM" id="Phobius"/>
    </source>
</evidence>
<dbReference type="EMBL" id="CP091430">
    <property type="protein sequence ID" value="UVI30491.1"/>
    <property type="molecule type" value="Genomic_DNA"/>
</dbReference>
<proteinExistence type="predicted"/>
<name>A0ABY5S9A1_9BACL</name>
<dbReference type="InterPro" id="IPR047928">
    <property type="entry name" value="Perm_prefix_1"/>
</dbReference>